<dbReference type="InterPro" id="IPR036856">
    <property type="entry name" value="Ald_Oxase/Xan_DH_a/b_sf"/>
</dbReference>
<dbReference type="InterPro" id="IPR016208">
    <property type="entry name" value="Ald_Oxase/xanthine_DH-like"/>
</dbReference>
<keyword evidence="2" id="KW-0500">Molybdenum</keyword>
<dbReference type="SMART" id="SM01008">
    <property type="entry name" value="Ald_Xan_dh_C"/>
    <property type="match status" value="1"/>
</dbReference>
<proteinExistence type="inferred from homology"/>
<dbReference type="PANTHER" id="PTHR11908">
    <property type="entry name" value="XANTHINE DEHYDROGENASE"/>
    <property type="match status" value="1"/>
</dbReference>
<evidence type="ECO:0000256" key="1">
    <source>
        <dbReference type="ARBA" id="ARBA00006849"/>
    </source>
</evidence>
<dbReference type="SUPFAM" id="SSF56003">
    <property type="entry name" value="Molybdenum cofactor-binding domain"/>
    <property type="match status" value="1"/>
</dbReference>
<dbReference type="GO" id="GO:0005506">
    <property type="term" value="F:iron ion binding"/>
    <property type="evidence" value="ECO:0007669"/>
    <property type="project" value="InterPro"/>
</dbReference>
<evidence type="ECO:0000313" key="7">
    <source>
        <dbReference type="Proteomes" id="UP000031623"/>
    </source>
</evidence>
<gene>
    <name evidence="6" type="ORF">THII_0194</name>
</gene>
<dbReference type="Gene3D" id="3.30.365.10">
    <property type="entry name" value="Aldehyde oxidase/xanthine dehydrogenase, molybdopterin binding domain"/>
    <property type="match status" value="4"/>
</dbReference>
<keyword evidence="3" id="KW-0560">Oxidoreductase</keyword>
<feature type="domain" description="Aldehyde oxidase/xanthine dehydrogenase a/b hammerhead" evidence="5">
    <location>
        <begin position="11"/>
        <end position="118"/>
    </location>
</feature>
<evidence type="ECO:0000259" key="5">
    <source>
        <dbReference type="SMART" id="SM01008"/>
    </source>
</evidence>
<dbReference type="Pfam" id="PF20256">
    <property type="entry name" value="MoCoBD_2"/>
    <property type="match status" value="1"/>
</dbReference>
<dbReference type="STRING" id="40754.THII_0194"/>
<comment type="cofactor">
    <cofactor evidence="4">
        <name>Mo-molybdopterin cytosine dinucleotide</name>
        <dbReference type="ChEBI" id="CHEBI:71308"/>
    </cofactor>
</comment>
<evidence type="ECO:0000256" key="4">
    <source>
        <dbReference type="ARBA" id="ARBA00053029"/>
    </source>
</evidence>
<organism evidence="6 7">
    <name type="scientific">Thioploca ingrica</name>
    <dbReference type="NCBI Taxonomy" id="40754"/>
    <lineage>
        <taxon>Bacteria</taxon>
        <taxon>Pseudomonadati</taxon>
        <taxon>Pseudomonadota</taxon>
        <taxon>Gammaproteobacteria</taxon>
        <taxon>Thiotrichales</taxon>
        <taxon>Thiotrichaceae</taxon>
        <taxon>Thioploca</taxon>
    </lineage>
</organism>
<dbReference type="InterPro" id="IPR037165">
    <property type="entry name" value="AldOxase/xan_DH_Mopterin-bd_sf"/>
</dbReference>
<dbReference type="PANTHER" id="PTHR11908:SF132">
    <property type="entry name" value="ALDEHYDE OXIDASE 1-RELATED"/>
    <property type="match status" value="1"/>
</dbReference>
<dbReference type="HOGENOM" id="CLU_001681_4_1_6"/>
<sequence>MISSDAYLHVRGESQFIDDATLPEGTLYAAVLASPVAHGQITQLNLAPAQELEGVYAVLTAAHIPAQNQIGNLILDEPLLAVDEVHYCGQPIAMVVAQQADLAHQAVQAIAIQFAEQPAIIDARQAYRLGQLLLPPRTFSLGHIEKAWPQCDVVVEGTVESGGQEHIYLETQGAFAYPTENKGLKIIAATQSPSLVQRIVARVLGLPMHQIEVEVLRLGGGFGGKEEQATIWATLVALATFHLQKPVKLILSRHEDMRMTGKRHPYSSDFKIGLTHTGQILAYEVTFYQNAGASADLSPAILERTLFHATNSYFIPHIKATAISCRTHLPPNTAFRGFGAPQAVLVIEAAIAKAAEKLGVTAAVIQQKNLLKEGDRFPYGMTVTGNQSRRCWETAIQQYEVDKLAAQIKKFNAEHAFYKKGFAFIPICFGISFTSAFLNQASALVHVYVDGSVSISTSAVEMGQGVNSKIRQIASQIFSINTNRIKLNTTNTSRIANMSPTAASCSADLNGQATKQACLIILARLEKVARKKLQLRQVDEDEITIKNEMVCVNGKATNLTWSKLIPLAYFNRVSLSAQSHYATPHLYFNKTQEQGHPFAYYVFGTAITEATVDCLRGTYQIDTVKIVQDCGNSLNPLIDRGQVEGGIVQGIGWMTIEELIYTEQGRLLTDRLSTYKIPDIYFAPHEISVHFLENANNPEGLLHSKAVGEPPLIYGISAYFAIWQAMKAFRPDLQFTCSAPLTPEKVLLALYPNSY</sequence>
<dbReference type="KEGG" id="tig:THII_0194"/>
<dbReference type="Proteomes" id="UP000031623">
    <property type="component" value="Chromosome"/>
</dbReference>
<keyword evidence="7" id="KW-1185">Reference proteome</keyword>
<evidence type="ECO:0000256" key="2">
    <source>
        <dbReference type="ARBA" id="ARBA00022505"/>
    </source>
</evidence>
<dbReference type="AlphaFoldDB" id="A0A090BU50"/>
<dbReference type="Pfam" id="PF02738">
    <property type="entry name" value="MoCoBD_1"/>
    <property type="match status" value="1"/>
</dbReference>
<dbReference type="InterPro" id="IPR008274">
    <property type="entry name" value="AldOxase/xan_DH_MoCoBD1"/>
</dbReference>
<dbReference type="SUPFAM" id="SSF54665">
    <property type="entry name" value="CO dehydrogenase molybdoprotein N-domain-like"/>
    <property type="match status" value="1"/>
</dbReference>
<dbReference type="InterPro" id="IPR046867">
    <property type="entry name" value="AldOxase/xan_DH_MoCoBD2"/>
</dbReference>
<name>A0A090BU50_9GAMM</name>
<dbReference type="FunFam" id="3.30.365.10:FF:000001">
    <property type="entry name" value="Xanthine dehydrogenase oxidase"/>
    <property type="match status" value="1"/>
</dbReference>
<dbReference type="InterPro" id="IPR000674">
    <property type="entry name" value="Ald_Oxase/Xan_DH_a/b"/>
</dbReference>
<dbReference type="OrthoDB" id="9758509at2"/>
<evidence type="ECO:0000256" key="3">
    <source>
        <dbReference type="ARBA" id="ARBA00023002"/>
    </source>
</evidence>
<dbReference type="Gene3D" id="3.90.1170.50">
    <property type="entry name" value="Aldehyde oxidase/xanthine dehydrogenase, a/b hammerhead"/>
    <property type="match status" value="1"/>
</dbReference>
<dbReference type="GO" id="GO:0016491">
    <property type="term" value="F:oxidoreductase activity"/>
    <property type="evidence" value="ECO:0007669"/>
    <property type="project" value="UniProtKB-KW"/>
</dbReference>
<dbReference type="Pfam" id="PF01315">
    <property type="entry name" value="Ald_Xan_dh_C"/>
    <property type="match status" value="1"/>
</dbReference>
<reference evidence="6 7" key="1">
    <citation type="journal article" date="2014" name="ISME J.">
        <title>Ecophysiology of Thioploca ingrica as revealed by the complete genome sequence supplemented with proteomic evidence.</title>
        <authorList>
            <person name="Kojima H."/>
            <person name="Ogura Y."/>
            <person name="Yamamoto N."/>
            <person name="Togashi T."/>
            <person name="Mori H."/>
            <person name="Watanabe T."/>
            <person name="Nemoto F."/>
            <person name="Kurokawa K."/>
            <person name="Hayashi T."/>
            <person name="Fukui M."/>
        </authorList>
    </citation>
    <scope>NUCLEOTIDE SEQUENCE [LARGE SCALE GENOMIC DNA]</scope>
</reference>
<accession>A0A090BU50</accession>
<dbReference type="EMBL" id="AP014633">
    <property type="protein sequence ID" value="BAP54491.1"/>
    <property type="molecule type" value="Genomic_DNA"/>
</dbReference>
<evidence type="ECO:0000313" key="6">
    <source>
        <dbReference type="EMBL" id="BAP54491.1"/>
    </source>
</evidence>
<protein>
    <submittedName>
        <fullName evidence="6">Xanthine dehydrogenase</fullName>
    </submittedName>
</protein>
<comment type="similarity">
    <text evidence="1">Belongs to the xanthine dehydrogenase family.</text>
</comment>